<reference evidence="1" key="1">
    <citation type="journal article" date="2020" name="Stud. Mycol.">
        <title>101 Dothideomycetes genomes: a test case for predicting lifestyles and emergence of pathogens.</title>
        <authorList>
            <person name="Haridas S."/>
            <person name="Albert R."/>
            <person name="Binder M."/>
            <person name="Bloem J."/>
            <person name="Labutti K."/>
            <person name="Salamov A."/>
            <person name="Andreopoulos B."/>
            <person name="Baker S."/>
            <person name="Barry K."/>
            <person name="Bills G."/>
            <person name="Bluhm B."/>
            <person name="Cannon C."/>
            <person name="Castanera R."/>
            <person name="Culley D."/>
            <person name="Daum C."/>
            <person name="Ezra D."/>
            <person name="Gonzalez J."/>
            <person name="Henrissat B."/>
            <person name="Kuo A."/>
            <person name="Liang C."/>
            <person name="Lipzen A."/>
            <person name="Lutzoni F."/>
            <person name="Magnuson J."/>
            <person name="Mondo S."/>
            <person name="Nolan M."/>
            <person name="Ohm R."/>
            <person name="Pangilinan J."/>
            <person name="Park H.-J."/>
            <person name="Ramirez L."/>
            <person name="Alfaro M."/>
            <person name="Sun H."/>
            <person name="Tritt A."/>
            <person name="Yoshinaga Y."/>
            <person name="Zwiers L.-H."/>
            <person name="Turgeon B."/>
            <person name="Goodwin S."/>
            <person name="Spatafora J."/>
            <person name="Crous P."/>
            <person name="Grigoriev I."/>
        </authorList>
    </citation>
    <scope>NUCLEOTIDE SEQUENCE</scope>
    <source>
        <strain evidence="1">CBS 627.86</strain>
    </source>
</reference>
<dbReference type="AlphaFoldDB" id="A0A6A5ZH53"/>
<dbReference type="Proteomes" id="UP000799770">
    <property type="component" value="Unassembled WGS sequence"/>
</dbReference>
<gene>
    <name evidence="1" type="ORF">BDV96DRAFT_643487</name>
</gene>
<evidence type="ECO:0000313" key="2">
    <source>
        <dbReference type="Proteomes" id="UP000799770"/>
    </source>
</evidence>
<accession>A0A6A5ZH53</accession>
<evidence type="ECO:0000313" key="1">
    <source>
        <dbReference type="EMBL" id="KAF2118233.1"/>
    </source>
</evidence>
<sequence length="382" mass="44183">MSDPNPDPKATFVGCNGAAEKDSLEYLLEQPDFKWKDMPQSTLGNPIHPIFQFSRWRNDNEFTEDLYNKLAPALQLASLFLTDDRVNSWRLEKLSEVVTWTFSALQNDEDNAATVPFPEREAYVRYYDQKNLPQHKILDYFRSSSDIECLQSERYDLYTKIDDRWKSTGRGATSPCFMVSRRYLTYLMNTPAEKPVSPGFLFLLAVTLCHEIAHCASAYPRPEFEWPIENFPKQWHKDIASCLLAARIPKFPIELGDGWEMFMFRESLRDMGFSPGSLGPKHDINDFSLIGYRNYGPEGVSFVKYDNNLYGLCQTHARYETTLISLRSISQFFEQKTWDNNRKIDILGDSAKTWTVYIETASDKDLASKSVNPFESRCSKAR</sequence>
<dbReference type="EMBL" id="ML977317">
    <property type="protein sequence ID" value="KAF2118233.1"/>
    <property type="molecule type" value="Genomic_DNA"/>
</dbReference>
<name>A0A6A5ZH53_9PLEO</name>
<organism evidence="1 2">
    <name type="scientific">Lophiotrema nucula</name>
    <dbReference type="NCBI Taxonomy" id="690887"/>
    <lineage>
        <taxon>Eukaryota</taxon>
        <taxon>Fungi</taxon>
        <taxon>Dikarya</taxon>
        <taxon>Ascomycota</taxon>
        <taxon>Pezizomycotina</taxon>
        <taxon>Dothideomycetes</taxon>
        <taxon>Pleosporomycetidae</taxon>
        <taxon>Pleosporales</taxon>
        <taxon>Lophiotremataceae</taxon>
        <taxon>Lophiotrema</taxon>
    </lineage>
</organism>
<dbReference type="OrthoDB" id="10254945at2759"/>
<protein>
    <submittedName>
        <fullName evidence="1">Uncharacterized protein</fullName>
    </submittedName>
</protein>
<proteinExistence type="predicted"/>
<keyword evidence="2" id="KW-1185">Reference proteome</keyword>